<protein>
    <recommendedName>
        <fullName evidence="4 9">Heme exporter protein C</fullName>
    </recommendedName>
    <alternativeName>
        <fullName evidence="9">Cytochrome c-type biogenesis protein</fullName>
    </alternativeName>
</protein>
<feature type="transmembrane region" description="Helical" evidence="9">
    <location>
        <begin position="104"/>
        <end position="123"/>
    </location>
</feature>
<keyword evidence="7 9" id="KW-1133">Transmembrane helix</keyword>
<reference evidence="12" key="1">
    <citation type="journal article" date="2019" name="Int. J. Syst. Evol. Microbiol.">
        <title>The Global Catalogue of Microorganisms (GCM) 10K type strain sequencing project: providing services to taxonomists for standard genome sequencing and annotation.</title>
        <authorList>
            <consortium name="The Broad Institute Genomics Platform"/>
            <consortium name="The Broad Institute Genome Sequencing Center for Infectious Disease"/>
            <person name="Wu L."/>
            <person name="Ma J."/>
        </authorList>
    </citation>
    <scope>NUCLEOTIDE SEQUENCE [LARGE SCALE GENOMIC DNA]</scope>
    <source>
        <strain evidence="12">CCUG 60023</strain>
    </source>
</reference>
<evidence type="ECO:0000313" key="12">
    <source>
        <dbReference type="Proteomes" id="UP001597101"/>
    </source>
</evidence>
<feature type="transmembrane region" description="Helical" evidence="9">
    <location>
        <begin position="135"/>
        <end position="154"/>
    </location>
</feature>
<keyword evidence="6 9" id="KW-0201">Cytochrome c-type biogenesis</keyword>
<dbReference type="EMBL" id="JBHTJV010000009">
    <property type="protein sequence ID" value="MFD0916592.1"/>
    <property type="molecule type" value="Genomic_DNA"/>
</dbReference>
<evidence type="ECO:0000256" key="9">
    <source>
        <dbReference type="RuleBase" id="RU364092"/>
    </source>
</evidence>
<proteinExistence type="inferred from homology"/>
<comment type="similarity">
    <text evidence="3 9">Belongs to the CcmC/CycZ/HelC family.</text>
</comment>
<keyword evidence="9" id="KW-0813">Transport</keyword>
<dbReference type="RefSeq" id="WP_377212451.1">
    <property type="nucleotide sequence ID" value="NZ_JBHTJV010000009.1"/>
</dbReference>
<feature type="transmembrane region" description="Helical" evidence="9">
    <location>
        <begin position="166"/>
        <end position="189"/>
    </location>
</feature>
<feature type="transmembrane region" description="Helical" evidence="9">
    <location>
        <begin position="71"/>
        <end position="92"/>
    </location>
</feature>
<evidence type="ECO:0000313" key="11">
    <source>
        <dbReference type="EMBL" id="MFD0916592.1"/>
    </source>
</evidence>
<dbReference type="NCBIfam" id="TIGR01191">
    <property type="entry name" value="ccmC"/>
    <property type="match status" value="1"/>
</dbReference>
<evidence type="ECO:0000256" key="2">
    <source>
        <dbReference type="ARBA" id="ARBA00004141"/>
    </source>
</evidence>
<keyword evidence="9" id="KW-0997">Cell inner membrane</keyword>
<keyword evidence="8 9" id="KW-0472">Membrane</keyword>
<keyword evidence="12" id="KW-1185">Reference proteome</keyword>
<comment type="caution">
    <text evidence="11">The sequence shown here is derived from an EMBL/GenBank/DDBJ whole genome shotgun (WGS) entry which is preliminary data.</text>
</comment>
<feature type="domain" description="Cytochrome c assembly protein" evidence="10">
    <location>
        <begin position="23"/>
        <end position="192"/>
    </location>
</feature>
<dbReference type="Proteomes" id="UP001597101">
    <property type="component" value="Unassembled WGS sequence"/>
</dbReference>
<keyword evidence="9" id="KW-1003">Cell membrane</keyword>
<dbReference type="InterPro" id="IPR002541">
    <property type="entry name" value="Cyt_c_assembly"/>
</dbReference>
<evidence type="ECO:0000256" key="8">
    <source>
        <dbReference type="ARBA" id="ARBA00023136"/>
    </source>
</evidence>
<dbReference type="InterPro" id="IPR003557">
    <property type="entry name" value="Cyt_c_biogenesis_CcmC"/>
</dbReference>
<keyword evidence="5 9" id="KW-0812">Transmembrane</keyword>
<dbReference type="PANTHER" id="PTHR30071">
    <property type="entry name" value="HEME EXPORTER PROTEIN C"/>
    <property type="match status" value="1"/>
</dbReference>
<gene>
    <name evidence="9 11" type="primary">ccmC</name>
    <name evidence="11" type="ORF">ACFQ14_09255</name>
</gene>
<evidence type="ECO:0000256" key="7">
    <source>
        <dbReference type="ARBA" id="ARBA00022989"/>
    </source>
</evidence>
<dbReference type="Pfam" id="PF01578">
    <property type="entry name" value="Cytochrom_C_asm"/>
    <property type="match status" value="1"/>
</dbReference>
<sequence length="255" mass="28149">MTTDTTKIARPSGIMALANPTRFLGFVRVVLPWLAIATAITFAIGLVMSFSVPEDYQQGRTVKIMFVHVPAVWMAMGTYLVMVSGALGVLVWRHPLAGVASRAAAPLGAAFTFIGLATGSIWGRPMWGTWWVWDARLTSFLILLLIYLGLIALWRSIEESAVSARLASVFILVGALILPVIKFSVDWFVTLHQPASVLTADGPKMDSVFLQPLLVMALAFLLLFITLHLGAMRNEIQRQQIRSMQRRAVREARGR</sequence>
<evidence type="ECO:0000256" key="4">
    <source>
        <dbReference type="ARBA" id="ARBA00016463"/>
    </source>
</evidence>
<dbReference type="PRINTS" id="PR01386">
    <property type="entry name" value="CCMCBIOGNSIS"/>
</dbReference>
<feature type="transmembrane region" description="Helical" evidence="9">
    <location>
        <begin position="209"/>
        <end position="232"/>
    </location>
</feature>
<evidence type="ECO:0000256" key="3">
    <source>
        <dbReference type="ARBA" id="ARBA00005840"/>
    </source>
</evidence>
<comment type="subcellular location">
    <subcellularLocation>
        <location evidence="9">Cell inner membrane</location>
    </subcellularLocation>
    <subcellularLocation>
        <location evidence="2">Membrane</location>
        <topology evidence="2">Multi-pass membrane protein</topology>
    </subcellularLocation>
</comment>
<organism evidence="11 12">
    <name type="scientific">Pseudahrensia aquimaris</name>
    <dbReference type="NCBI Taxonomy" id="744461"/>
    <lineage>
        <taxon>Bacteria</taxon>
        <taxon>Pseudomonadati</taxon>
        <taxon>Pseudomonadota</taxon>
        <taxon>Alphaproteobacteria</taxon>
        <taxon>Hyphomicrobiales</taxon>
        <taxon>Ahrensiaceae</taxon>
        <taxon>Pseudahrensia</taxon>
    </lineage>
</organism>
<evidence type="ECO:0000259" key="10">
    <source>
        <dbReference type="Pfam" id="PF01578"/>
    </source>
</evidence>
<evidence type="ECO:0000256" key="6">
    <source>
        <dbReference type="ARBA" id="ARBA00022748"/>
    </source>
</evidence>
<dbReference type="PANTHER" id="PTHR30071:SF1">
    <property type="entry name" value="CYTOCHROME B_B6 PROTEIN-RELATED"/>
    <property type="match status" value="1"/>
</dbReference>
<comment type="function">
    <text evidence="1 9">Required for the export of heme to the periplasm for the biogenesis of c-type cytochromes.</text>
</comment>
<name>A0ABW3FDP9_9HYPH</name>
<feature type="transmembrane region" description="Helical" evidence="9">
    <location>
        <begin position="30"/>
        <end position="51"/>
    </location>
</feature>
<evidence type="ECO:0000256" key="1">
    <source>
        <dbReference type="ARBA" id="ARBA00002442"/>
    </source>
</evidence>
<dbReference type="InterPro" id="IPR045062">
    <property type="entry name" value="Cyt_c_biogenesis_CcsA/CcmC"/>
</dbReference>
<evidence type="ECO:0000256" key="5">
    <source>
        <dbReference type="ARBA" id="ARBA00022692"/>
    </source>
</evidence>
<accession>A0ABW3FDP9</accession>